<dbReference type="InterPro" id="IPR014014">
    <property type="entry name" value="RNA_helicase_DEAD_Q_motif"/>
</dbReference>
<feature type="short sequence motif" description="Q motif" evidence="6">
    <location>
        <begin position="101"/>
        <end position="129"/>
    </location>
</feature>
<keyword evidence="2 7" id="KW-0547">Nucleotide-binding</keyword>
<dbReference type="InterPro" id="IPR027417">
    <property type="entry name" value="P-loop_NTPase"/>
</dbReference>
<dbReference type="GO" id="GO:0005524">
    <property type="term" value="F:ATP binding"/>
    <property type="evidence" value="ECO:0007669"/>
    <property type="project" value="UniProtKB-KW"/>
</dbReference>
<dbReference type="InterPro" id="IPR014001">
    <property type="entry name" value="Helicase_ATP-bd"/>
</dbReference>
<feature type="domain" description="Helicase C-terminal" evidence="10">
    <location>
        <begin position="346"/>
        <end position="503"/>
    </location>
</feature>
<evidence type="ECO:0000313" key="13">
    <source>
        <dbReference type="Proteomes" id="UP000660262"/>
    </source>
</evidence>
<evidence type="ECO:0000256" key="4">
    <source>
        <dbReference type="ARBA" id="ARBA00022806"/>
    </source>
</evidence>
<evidence type="ECO:0000259" key="10">
    <source>
        <dbReference type="PROSITE" id="PS51194"/>
    </source>
</evidence>
<feature type="compositionally biased region" description="Pro residues" evidence="8">
    <location>
        <begin position="527"/>
        <end position="545"/>
    </location>
</feature>
<dbReference type="PROSITE" id="PS51195">
    <property type="entry name" value="Q_MOTIF"/>
    <property type="match status" value="1"/>
</dbReference>
<evidence type="ECO:0000256" key="8">
    <source>
        <dbReference type="SAM" id="MobiDB-lite"/>
    </source>
</evidence>
<gene>
    <name evidence="12" type="ORF">PPROV_001106800</name>
</gene>
<dbReference type="PROSITE" id="PS51194">
    <property type="entry name" value="HELICASE_CTER"/>
    <property type="match status" value="1"/>
</dbReference>
<dbReference type="SUPFAM" id="SSF52540">
    <property type="entry name" value="P-loop containing nucleoside triphosphate hydrolases"/>
    <property type="match status" value="1"/>
</dbReference>
<reference evidence="12" key="1">
    <citation type="submission" date="2020-10" db="EMBL/GenBank/DDBJ databases">
        <title>Unveiling of a novel bifunctional photoreceptor, Dualchrome1, isolated from a cosmopolitan green alga.</title>
        <authorList>
            <person name="Suzuki S."/>
            <person name="Kawachi M."/>
        </authorList>
    </citation>
    <scope>NUCLEOTIDE SEQUENCE</scope>
    <source>
        <strain evidence="12">NIES 2893</strain>
    </source>
</reference>
<name>A0A830I2S6_9CHLO</name>
<evidence type="ECO:0000259" key="11">
    <source>
        <dbReference type="PROSITE" id="PS51195"/>
    </source>
</evidence>
<evidence type="ECO:0000256" key="2">
    <source>
        <dbReference type="ARBA" id="ARBA00022741"/>
    </source>
</evidence>
<dbReference type="GO" id="GO:0016787">
    <property type="term" value="F:hydrolase activity"/>
    <property type="evidence" value="ECO:0007669"/>
    <property type="project" value="UniProtKB-KW"/>
</dbReference>
<feature type="region of interest" description="Disordered" evidence="8">
    <location>
        <begin position="509"/>
        <end position="592"/>
    </location>
</feature>
<evidence type="ECO:0000256" key="5">
    <source>
        <dbReference type="ARBA" id="ARBA00022840"/>
    </source>
</evidence>
<dbReference type="Proteomes" id="UP000660262">
    <property type="component" value="Unassembled WGS sequence"/>
</dbReference>
<evidence type="ECO:0000256" key="1">
    <source>
        <dbReference type="ARBA" id="ARBA00012552"/>
    </source>
</evidence>
<feature type="domain" description="DEAD-box RNA helicase Q" evidence="11">
    <location>
        <begin position="101"/>
        <end position="129"/>
    </location>
</feature>
<feature type="compositionally biased region" description="Basic residues" evidence="8">
    <location>
        <begin position="572"/>
        <end position="581"/>
    </location>
</feature>
<dbReference type="Pfam" id="PF00270">
    <property type="entry name" value="DEAD"/>
    <property type="match status" value="1"/>
</dbReference>
<evidence type="ECO:0000259" key="9">
    <source>
        <dbReference type="PROSITE" id="PS51192"/>
    </source>
</evidence>
<sequence length="592" mass="62601">MWKMPGGGNQPAVSSQQLGGKGDRKQRRRDAQAATVAAKVSAQAVYFWQCRAQAAARPARSSTPATGLFDGMSKSGIRFDDYEEVPVERSGPGQASPPALASFAELAVPGWLRANVQRMNYAKPTPIQAHAVPLALDGRNDLMCCAQTGSGKTAGFLLPILAQLGAAQPAPIAADAPCAPAAVIMAPTRELAAQIHLEAQRLSFGGGAIRAVVVYGGAKPRPQLQELAHGCDVLVATPGRLTEFVDSGVVSLAGTRFLVLDEADRMLDMGFEPQIRRLVLQRDMPPKSRRQTLLFSATFPHSIQQLAREFMRHYTWIGVGRVGSTVSAITQEFELATNDKRHKLQLLCQALATKRDSPAALALVFVQKKHVARWVANQLCKEMGVSAESIHGDRSQSQREAALAAFRSGASPVLVATDVAARGIDVPGVALVVNFDLPTTKDDFDSYVHRIGRTGRAGREGKAVSFFVPGYDPKTGNGKIAPLLAQLLQETGQLCPPFLSQVRAPAAPLAPAPFTDTRSEAQQKAPPRQPRAPKRPPPPPQPSGLPPAGAAAAPAPSPAGSADAAPPEAAPGKRRRPRRGRGGGGPKPSAPA</sequence>
<dbReference type="InterPro" id="IPR011545">
    <property type="entry name" value="DEAD/DEAH_box_helicase_dom"/>
</dbReference>
<dbReference type="Pfam" id="PF00271">
    <property type="entry name" value="Helicase_C"/>
    <property type="match status" value="1"/>
</dbReference>
<comment type="caution">
    <text evidence="12">The sequence shown here is derived from an EMBL/GenBank/DDBJ whole genome shotgun (WGS) entry which is preliminary data.</text>
</comment>
<dbReference type="SMART" id="SM00490">
    <property type="entry name" value="HELICc"/>
    <property type="match status" value="1"/>
</dbReference>
<comment type="similarity">
    <text evidence="7">Belongs to the DEAD box helicase family.</text>
</comment>
<dbReference type="GO" id="GO:0003724">
    <property type="term" value="F:RNA helicase activity"/>
    <property type="evidence" value="ECO:0007669"/>
    <property type="project" value="UniProtKB-EC"/>
</dbReference>
<accession>A0A830I2S6</accession>
<dbReference type="EMBL" id="BNJQ01000040">
    <property type="protein sequence ID" value="GHP12340.1"/>
    <property type="molecule type" value="Genomic_DNA"/>
</dbReference>
<keyword evidence="4 7" id="KW-0347">Helicase</keyword>
<dbReference type="GO" id="GO:0003676">
    <property type="term" value="F:nucleic acid binding"/>
    <property type="evidence" value="ECO:0007669"/>
    <property type="project" value="InterPro"/>
</dbReference>
<keyword evidence="5 7" id="KW-0067">ATP-binding</keyword>
<evidence type="ECO:0000256" key="6">
    <source>
        <dbReference type="PROSITE-ProRule" id="PRU00552"/>
    </source>
</evidence>
<feature type="domain" description="Helicase ATP-binding" evidence="9">
    <location>
        <begin position="133"/>
        <end position="317"/>
    </location>
</feature>
<dbReference type="Gene3D" id="3.40.50.300">
    <property type="entry name" value="P-loop containing nucleotide triphosphate hydrolases"/>
    <property type="match status" value="2"/>
</dbReference>
<proteinExistence type="inferred from homology"/>
<evidence type="ECO:0000256" key="7">
    <source>
        <dbReference type="RuleBase" id="RU000492"/>
    </source>
</evidence>
<dbReference type="PROSITE" id="PS00039">
    <property type="entry name" value="DEAD_ATP_HELICASE"/>
    <property type="match status" value="1"/>
</dbReference>
<dbReference type="AlphaFoldDB" id="A0A830I2S6"/>
<dbReference type="EC" id="3.6.4.13" evidence="1"/>
<dbReference type="PANTHER" id="PTHR47958">
    <property type="entry name" value="ATP-DEPENDENT RNA HELICASE DBP3"/>
    <property type="match status" value="1"/>
</dbReference>
<evidence type="ECO:0000313" key="12">
    <source>
        <dbReference type="EMBL" id="GHP12340.1"/>
    </source>
</evidence>
<dbReference type="SMART" id="SM00487">
    <property type="entry name" value="DEXDc"/>
    <property type="match status" value="1"/>
</dbReference>
<protein>
    <recommendedName>
        <fullName evidence="1">RNA helicase</fullName>
        <ecNumber evidence="1">3.6.4.13</ecNumber>
    </recommendedName>
</protein>
<evidence type="ECO:0000256" key="3">
    <source>
        <dbReference type="ARBA" id="ARBA00022801"/>
    </source>
</evidence>
<keyword evidence="13" id="KW-1185">Reference proteome</keyword>
<feature type="compositionally biased region" description="Low complexity" evidence="8">
    <location>
        <begin position="546"/>
        <end position="567"/>
    </location>
</feature>
<dbReference type="InterPro" id="IPR000629">
    <property type="entry name" value="RNA-helicase_DEAD-box_CS"/>
</dbReference>
<dbReference type="CDD" id="cd18787">
    <property type="entry name" value="SF2_C_DEAD"/>
    <property type="match status" value="1"/>
</dbReference>
<keyword evidence="3 7" id="KW-0378">Hydrolase</keyword>
<dbReference type="PROSITE" id="PS51192">
    <property type="entry name" value="HELICASE_ATP_BIND_1"/>
    <property type="match status" value="1"/>
</dbReference>
<organism evidence="12 13">
    <name type="scientific">Pycnococcus provasolii</name>
    <dbReference type="NCBI Taxonomy" id="41880"/>
    <lineage>
        <taxon>Eukaryota</taxon>
        <taxon>Viridiplantae</taxon>
        <taxon>Chlorophyta</taxon>
        <taxon>Pseudoscourfieldiophyceae</taxon>
        <taxon>Pseudoscourfieldiales</taxon>
        <taxon>Pycnococcaceae</taxon>
        <taxon>Pycnococcus</taxon>
    </lineage>
</organism>
<feature type="region of interest" description="Disordered" evidence="8">
    <location>
        <begin position="1"/>
        <end position="33"/>
    </location>
</feature>
<dbReference type="InterPro" id="IPR001650">
    <property type="entry name" value="Helicase_C-like"/>
</dbReference>
<dbReference type="OrthoDB" id="196131at2759"/>